<dbReference type="InterPro" id="IPR052500">
    <property type="entry name" value="Chloro/Mito_RNA_Process"/>
</dbReference>
<dbReference type="GO" id="GO:0004519">
    <property type="term" value="F:endonuclease activity"/>
    <property type="evidence" value="ECO:0007669"/>
    <property type="project" value="InterPro"/>
</dbReference>
<name>A0A1G2CVK0_9BACT</name>
<dbReference type="PANTHER" id="PTHR47539:SF1">
    <property type="entry name" value="PENTATRICOPEPTIDE REPEAT-CONTAINING PROTEIN OTP51, CHLOROPLASTIC"/>
    <property type="match status" value="1"/>
</dbReference>
<dbReference type="Proteomes" id="UP000177122">
    <property type="component" value="Unassembled WGS sequence"/>
</dbReference>
<accession>A0A1G2CVK0</accession>
<evidence type="ECO:0000313" key="2">
    <source>
        <dbReference type="EMBL" id="OGZ05376.1"/>
    </source>
</evidence>
<proteinExistence type="predicted"/>
<dbReference type="SUPFAM" id="SSF55608">
    <property type="entry name" value="Homing endonucleases"/>
    <property type="match status" value="1"/>
</dbReference>
<organism evidence="2 3">
    <name type="scientific">Candidatus Lloydbacteria bacterium RIFCSPHIGHO2_01_FULL_49_22</name>
    <dbReference type="NCBI Taxonomy" id="1798658"/>
    <lineage>
        <taxon>Bacteria</taxon>
        <taxon>Candidatus Lloydiibacteriota</taxon>
    </lineage>
</organism>
<comment type="caution">
    <text evidence="2">The sequence shown here is derived from an EMBL/GenBank/DDBJ whole genome shotgun (WGS) entry which is preliminary data.</text>
</comment>
<dbReference type="EMBL" id="MHLI01000013">
    <property type="protein sequence ID" value="OGZ05376.1"/>
    <property type="molecule type" value="Genomic_DNA"/>
</dbReference>
<dbReference type="InterPro" id="IPR004860">
    <property type="entry name" value="LAGLIDADG_dom"/>
</dbReference>
<dbReference type="GO" id="GO:0045292">
    <property type="term" value="P:mRNA cis splicing, via spliceosome"/>
    <property type="evidence" value="ECO:0007669"/>
    <property type="project" value="TreeGrafter"/>
</dbReference>
<gene>
    <name evidence="2" type="ORF">A2845_00085</name>
</gene>
<protein>
    <recommendedName>
        <fullName evidence="1">Homing endonuclease LAGLIDADG domain-containing protein</fullName>
    </recommendedName>
</protein>
<evidence type="ECO:0000313" key="3">
    <source>
        <dbReference type="Proteomes" id="UP000177122"/>
    </source>
</evidence>
<dbReference type="InterPro" id="IPR027434">
    <property type="entry name" value="Homing_endonucl"/>
</dbReference>
<dbReference type="PANTHER" id="PTHR47539">
    <property type="entry name" value="PENTATRICOPEPTIDE REPEAT-CONTAINING PROTEIN OTP51, CHLOROPLASTIC"/>
    <property type="match status" value="1"/>
</dbReference>
<feature type="domain" description="Homing endonuclease LAGLIDADG" evidence="1">
    <location>
        <begin position="32"/>
        <end position="200"/>
    </location>
</feature>
<dbReference type="GO" id="GO:0000373">
    <property type="term" value="P:Group II intron splicing"/>
    <property type="evidence" value="ECO:0007669"/>
    <property type="project" value="TreeGrafter"/>
</dbReference>
<evidence type="ECO:0000259" key="1">
    <source>
        <dbReference type="Pfam" id="PF03161"/>
    </source>
</evidence>
<reference evidence="2 3" key="1">
    <citation type="journal article" date="2016" name="Nat. Commun.">
        <title>Thousands of microbial genomes shed light on interconnected biogeochemical processes in an aquifer system.</title>
        <authorList>
            <person name="Anantharaman K."/>
            <person name="Brown C.T."/>
            <person name="Hug L.A."/>
            <person name="Sharon I."/>
            <person name="Castelle C.J."/>
            <person name="Probst A.J."/>
            <person name="Thomas B.C."/>
            <person name="Singh A."/>
            <person name="Wilkins M.J."/>
            <person name="Karaoz U."/>
            <person name="Brodie E.L."/>
            <person name="Williams K.H."/>
            <person name="Hubbard S.S."/>
            <person name="Banfield J.F."/>
        </authorList>
    </citation>
    <scope>NUCLEOTIDE SEQUENCE [LARGE SCALE GENOMIC DNA]</scope>
</reference>
<sequence length="218" mass="25869">MICKEIPNNLKSMRSKTIEEYKKTLILSSRQKEILTGLLLGDGHLETQNRGRTYRLKVEQSLRKKEYVDWLFHEFRDFVRTEPKEKEKTRNESRTKNVGFSTLSVGNFRFHAQQFYQGKQKVIPKRIEKFLSPLALAVWFMDDGSQKSSLHRARILNTQGFRKQEIEKLIHILDKKFNLQARPRNQKDGYQIYIAAVSADRLKQIVEEYVVPCMRYKL</sequence>
<dbReference type="AlphaFoldDB" id="A0A1G2CVK0"/>
<dbReference type="Gene3D" id="3.10.28.10">
    <property type="entry name" value="Homing endonucleases"/>
    <property type="match status" value="2"/>
</dbReference>
<dbReference type="Pfam" id="PF03161">
    <property type="entry name" value="LAGLIDADG_2"/>
    <property type="match status" value="1"/>
</dbReference>
<dbReference type="GO" id="GO:0048564">
    <property type="term" value="P:photosystem I assembly"/>
    <property type="evidence" value="ECO:0007669"/>
    <property type="project" value="TreeGrafter"/>
</dbReference>